<evidence type="ECO:0000259" key="3">
    <source>
        <dbReference type="Pfam" id="PF14418"/>
    </source>
</evidence>
<dbReference type="EMBL" id="CP133613">
    <property type="protein sequence ID" value="WMV17339.1"/>
    <property type="molecule type" value="Genomic_DNA"/>
</dbReference>
<dbReference type="GO" id="GO:0005777">
    <property type="term" value="C:peroxisome"/>
    <property type="evidence" value="ECO:0007669"/>
    <property type="project" value="InterPro"/>
</dbReference>
<dbReference type="AlphaFoldDB" id="A0AAF0Q5I6"/>
<feature type="domain" description="NYN" evidence="2">
    <location>
        <begin position="48"/>
        <end position="185"/>
    </location>
</feature>
<keyword evidence="6" id="KW-1185">Reference proteome</keyword>
<evidence type="ECO:0008006" key="7">
    <source>
        <dbReference type="Google" id="ProtNLM"/>
    </source>
</evidence>
<dbReference type="CDD" id="cd10910">
    <property type="entry name" value="PIN_limkain_b1_N_like"/>
    <property type="match status" value="2"/>
</dbReference>
<dbReference type="InterPro" id="IPR025677">
    <property type="entry name" value="OST-HTH-assoc_dom"/>
</dbReference>
<evidence type="ECO:0000313" key="6">
    <source>
        <dbReference type="Proteomes" id="UP001234989"/>
    </source>
</evidence>
<proteinExistence type="predicted"/>
<gene>
    <name evidence="5" type="ORF">MTR67_010724</name>
</gene>
<protein>
    <recommendedName>
        <fullName evidence="7">NYN domain-containing protein</fullName>
    </recommendedName>
</protein>
<feature type="region of interest" description="Disordered" evidence="1">
    <location>
        <begin position="553"/>
        <end position="580"/>
    </location>
</feature>
<evidence type="ECO:0000256" key="1">
    <source>
        <dbReference type="SAM" id="MobiDB-lite"/>
    </source>
</evidence>
<organism evidence="5 6">
    <name type="scientific">Solanum verrucosum</name>
    <dbReference type="NCBI Taxonomy" id="315347"/>
    <lineage>
        <taxon>Eukaryota</taxon>
        <taxon>Viridiplantae</taxon>
        <taxon>Streptophyta</taxon>
        <taxon>Embryophyta</taxon>
        <taxon>Tracheophyta</taxon>
        <taxon>Spermatophyta</taxon>
        <taxon>Magnoliopsida</taxon>
        <taxon>eudicotyledons</taxon>
        <taxon>Gunneridae</taxon>
        <taxon>Pentapetalae</taxon>
        <taxon>asterids</taxon>
        <taxon>lamiids</taxon>
        <taxon>Solanales</taxon>
        <taxon>Solanaceae</taxon>
        <taxon>Solanoideae</taxon>
        <taxon>Solaneae</taxon>
        <taxon>Solanum</taxon>
    </lineage>
</organism>
<feature type="compositionally biased region" description="Low complexity" evidence="1">
    <location>
        <begin position="553"/>
        <end position="568"/>
    </location>
</feature>
<dbReference type="InterPro" id="IPR056042">
    <property type="entry name" value="DUF7625"/>
</dbReference>
<feature type="domain" description="NYN" evidence="2">
    <location>
        <begin position="347"/>
        <end position="484"/>
    </location>
</feature>
<dbReference type="Pfam" id="PF01936">
    <property type="entry name" value="NYN"/>
    <property type="match status" value="2"/>
</dbReference>
<dbReference type="Gene3D" id="3.40.50.1010">
    <property type="entry name" value="5'-nuclease"/>
    <property type="match status" value="2"/>
</dbReference>
<dbReference type="Pfam" id="PF24620">
    <property type="entry name" value="DUF7625"/>
    <property type="match status" value="1"/>
</dbReference>
<reference evidence="5" key="1">
    <citation type="submission" date="2023-08" db="EMBL/GenBank/DDBJ databases">
        <title>A de novo genome assembly of Solanum verrucosum Schlechtendal, a Mexican diploid species geographically isolated from the other diploid A-genome species in potato relatives.</title>
        <authorList>
            <person name="Hosaka K."/>
        </authorList>
    </citation>
    <scope>NUCLEOTIDE SEQUENCE</scope>
    <source>
        <tissue evidence="5">Young leaves</tissue>
    </source>
</reference>
<dbReference type="Proteomes" id="UP001234989">
    <property type="component" value="Chromosome 2"/>
</dbReference>
<evidence type="ECO:0000313" key="5">
    <source>
        <dbReference type="EMBL" id="WMV17339.1"/>
    </source>
</evidence>
<dbReference type="InterPro" id="IPR021139">
    <property type="entry name" value="NYN"/>
</dbReference>
<dbReference type="InterPro" id="IPR024768">
    <property type="entry name" value="Marf1"/>
</dbReference>
<sequence length="904" mass="98069">MESAQLKKVIAGAVQIQPLQVPGAMAGDGLKPAFPCGTTAETPYAAAKTSVWWDIENCQVPRGCDAHAIAQNINAALKEMNYHGPVTISAYGDTNGILSSIQEALSTTGISLNHVPAVTKDASDKRILVDMLLWAVDNPAPANYLLISGDGDFSNAIHQLRMRKYNILLAQPVYASPALAVAATNVWQWTSLAAGTSPPEFAFSTNTLRQNYISTPISKPISANQPAFSNAHAKTNTNANASGAQSLSNPGCYSDTKTKAIYIPKNSNQLTMTSMSESTISTLNSVGYAIALCGVVMYNYLKIKDVRVVQLLVDSVSDRRAKSMAGDGLKAGLPGGKAAEPQYETAKTSVWWDIENCQVPRGCDAHAIAPNINAALMKMNYNGPVTISAYGDTNRIPSYIQRALSSTGISLNHVPAGAKDASDKKILVDMLFWAVDNPAPANYLLISGDRDFSNAIHQLRMRRYNILLAQPLKASPALAAAATNVWQWISLTAGGSPRELAFGTNTLRQESIPTPVSEPISANQPAYSNANANTNTNTNTNINTNINTNTNTNTHANTNANANTHANASGTQSLPNPGGTFDTKTKAIYVPKNSNQLTMTGMSSMPARIKETSSSYCPHAPAVAPVQFAPHKFFAKSDSSENHNSKFIENKPAQRTQSQPPLVRDNFVKLNFRQKNLQPPLQLPEGRGDLCGSMNKGDVRPEFSFLPSSSGASKSVGSYSDLDLQLPELIQGFIGVILLSLNSLKLEKIVPTKENIGYCIRYGNPKYHHIDVTVALNAALEQQMIVKLKQADFELYVGRTERIWKCENPLGGNPNQYQNATWNVIEKFLCSTVGRSAIAASECRYEASLILRNACLKDLTLGEVLQILNMIITLKRWIKTRSDWHPITITLPETNNDKDTRTRN</sequence>
<dbReference type="GO" id="GO:0004540">
    <property type="term" value="F:RNA nuclease activity"/>
    <property type="evidence" value="ECO:0007669"/>
    <property type="project" value="InterPro"/>
</dbReference>
<evidence type="ECO:0000259" key="2">
    <source>
        <dbReference type="Pfam" id="PF01936"/>
    </source>
</evidence>
<dbReference type="GO" id="GO:0010468">
    <property type="term" value="P:regulation of gene expression"/>
    <property type="evidence" value="ECO:0007669"/>
    <property type="project" value="InterPro"/>
</dbReference>
<name>A0AAF0Q5I6_SOLVR</name>
<feature type="domain" description="OST-HTH associated" evidence="3">
    <location>
        <begin position="841"/>
        <end position="896"/>
    </location>
</feature>
<accession>A0AAF0Q5I6</accession>
<dbReference type="PANTHER" id="PTHR14379:SF70">
    <property type="entry name" value="NYN DOMAIN-CONTAINING PROTEIN"/>
    <property type="match status" value="1"/>
</dbReference>
<dbReference type="PANTHER" id="PTHR14379">
    <property type="entry name" value="LIMKAIN B LKAP"/>
    <property type="match status" value="1"/>
</dbReference>
<feature type="domain" description="DUF7625" evidence="4">
    <location>
        <begin position="726"/>
        <end position="813"/>
    </location>
</feature>
<evidence type="ECO:0000259" key="4">
    <source>
        <dbReference type="Pfam" id="PF24620"/>
    </source>
</evidence>
<dbReference type="Pfam" id="PF14418">
    <property type="entry name" value="OHA"/>
    <property type="match status" value="1"/>
</dbReference>